<feature type="compositionally biased region" description="Polar residues" evidence="2">
    <location>
        <begin position="187"/>
        <end position="198"/>
    </location>
</feature>
<feature type="region of interest" description="Disordered" evidence="2">
    <location>
        <begin position="187"/>
        <end position="223"/>
    </location>
</feature>
<name>A0A072PJM2_9EURO</name>
<feature type="region of interest" description="Disordered" evidence="2">
    <location>
        <begin position="734"/>
        <end position="776"/>
    </location>
</feature>
<accession>A0A072PJM2</accession>
<reference evidence="3 4" key="1">
    <citation type="submission" date="2013-03" db="EMBL/GenBank/DDBJ databases">
        <title>The Genome Sequence of Exophiala aquamarina CBS 119918.</title>
        <authorList>
            <consortium name="The Broad Institute Genomics Platform"/>
            <person name="Cuomo C."/>
            <person name="de Hoog S."/>
            <person name="Gorbushina A."/>
            <person name="Walker B."/>
            <person name="Young S.K."/>
            <person name="Zeng Q."/>
            <person name="Gargeya S."/>
            <person name="Fitzgerald M."/>
            <person name="Haas B."/>
            <person name="Abouelleil A."/>
            <person name="Allen A.W."/>
            <person name="Alvarado L."/>
            <person name="Arachchi H.M."/>
            <person name="Berlin A.M."/>
            <person name="Chapman S.B."/>
            <person name="Gainer-Dewar J."/>
            <person name="Goldberg J."/>
            <person name="Griggs A."/>
            <person name="Gujja S."/>
            <person name="Hansen M."/>
            <person name="Howarth C."/>
            <person name="Imamovic A."/>
            <person name="Ireland A."/>
            <person name="Larimer J."/>
            <person name="McCowan C."/>
            <person name="Murphy C."/>
            <person name="Pearson M."/>
            <person name="Poon T.W."/>
            <person name="Priest M."/>
            <person name="Roberts A."/>
            <person name="Saif S."/>
            <person name="Shea T."/>
            <person name="Sisk P."/>
            <person name="Sykes S."/>
            <person name="Wortman J."/>
            <person name="Nusbaum C."/>
            <person name="Birren B."/>
        </authorList>
    </citation>
    <scope>NUCLEOTIDE SEQUENCE [LARGE SCALE GENOMIC DNA]</scope>
    <source>
        <strain evidence="3 4">CBS 119918</strain>
    </source>
</reference>
<feature type="compositionally biased region" description="Basic and acidic residues" evidence="2">
    <location>
        <begin position="1324"/>
        <end position="1336"/>
    </location>
</feature>
<feature type="region of interest" description="Disordered" evidence="2">
    <location>
        <begin position="527"/>
        <end position="578"/>
    </location>
</feature>
<evidence type="ECO:0000256" key="1">
    <source>
        <dbReference type="SAM" id="Coils"/>
    </source>
</evidence>
<dbReference type="GeneID" id="25279734"/>
<feature type="compositionally biased region" description="Polar residues" evidence="2">
    <location>
        <begin position="1186"/>
        <end position="1195"/>
    </location>
</feature>
<dbReference type="VEuPathDB" id="FungiDB:A1O9_04805"/>
<protein>
    <recommendedName>
        <fullName evidence="5">Fungal N-terminal domain-containing protein</fullName>
    </recommendedName>
</protein>
<keyword evidence="4" id="KW-1185">Reference proteome</keyword>
<dbReference type="RefSeq" id="XP_013262547.1">
    <property type="nucleotide sequence ID" value="XM_013407093.1"/>
</dbReference>
<evidence type="ECO:0000256" key="2">
    <source>
        <dbReference type="SAM" id="MobiDB-lite"/>
    </source>
</evidence>
<keyword evidence="1" id="KW-0175">Coiled coil</keyword>
<proteinExistence type="predicted"/>
<dbReference type="Proteomes" id="UP000027920">
    <property type="component" value="Unassembled WGS sequence"/>
</dbReference>
<dbReference type="STRING" id="1182545.A0A072PJM2"/>
<feature type="region of interest" description="Disordered" evidence="2">
    <location>
        <begin position="370"/>
        <end position="403"/>
    </location>
</feature>
<sequence length="1336" mass="152242">MAGIGEASAIVGVAQLGFSLAKTLNTLIGDYKDARQTLTRMGAEIESTSLAMERLGDLAKKGRLYGDKGVLEAAGLASRYSDAIVEIRTMLKKKNTPINPNLVSSDEIELSCFQKIQFAFLKPRLEISQLEVSRIKADLTLTYLSMIALTGDTDAEKKQAISEIPAWTRTLKWATLEYEKAVTRQRTSAPHASGTIQTQPPPYSVPAFGTGARQSGGRQSSMIQDDASAEHLKDYIKWAEIQHAEAKRKADELRLHALQLEQKKLQDEEAAKEQRIAEKAVKEWEERKRLEAAELAYKQEERDRDFRRMLQDAKVPEEEIHRILSKALLMLPGPERELNGSALYPDPGATNQIALISQNRTSLTNNLLQHQKSPAAQASDHRISQVSSIPVRQRPRHNPRKPVERPRLEAWCIDQRSQSRFCTPLAEDWLDEFITSKAYRRSSRHMWERYAQLHLWYRKQINEVFEEKQRDVKHKWSMISLHQSKPARSLFELRRSSKDSLVQLVLIRMPQSTDLKYKTWLDDGEDGSNGLAFPPSSPSPNPIRPYGQGSDRSPEIESLDDAENESQEATQSNSGRENIFDSNAARQDSSQKQPAVVVEVFHYDGLSYSTLLPVDVVDPSRLIQEGFDYIETGTDYIVMRKLGSSLLDSLIDRRHRPVAVVTYNKDFQSLPAAERLLARAHIKQRKFFSSMIDRDGFLNVTFSSLRTNETAIDGIPGIFTIERPESENILYVVPDHGLTPRPQIPPGRDTRHSRSKKTRFEDGSAGTDSFNPRVRGREEPFDEYVLEPIRIHSPIRDYRYPQSGRQTETPREHRRHSVYTGYGPESPIPPRRQPQYDMYDAEYYSMPGGYPLAPTRKDWSIAPRPILVHDSSHINSRKVNEAAFLESGYGQGDRMRRSRYDSELPPHTPRRVEIEVEQRSKYPRVHRAETINTFEHYPSISRPHRDDEKQRLQEASLGYLDRRDEELQRRSLYDDRVGSFSDHSNLGRDDEVYWRNEHQYGLSDLPSIRRRRSMSPLHEPDYDIGPGPHARARARAPRGPSPPTFDRLPPLHSRHYFFTESPMEEMERDGEQEPQSDKDITAMQLAKYTGGVAPITEPTVNISITKSAGDQRRRSTTPEPEIGALRSRATYVEDTIDDDENKSIRGRIFEIHDEPEPLIVAEETTQLPQNTNEPPMPTGHFGWTFGNVNAQTGTKTNDKGDDSSAQLAGAMKNLALDDEWGFSTAKKKDKKKKRSGASADHNKWLDEWGQGVSSSARSAPGTFKTKANEDTTWEPGNSEGDSAKISADERKKRMQQRDDEKKGGGGDGDNWTDDEKNWSWGSSNKKDWDDWEKRRR</sequence>
<feature type="region of interest" description="Disordered" evidence="2">
    <location>
        <begin position="1018"/>
        <end position="1051"/>
    </location>
</feature>
<comment type="caution">
    <text evidence="3">The sequence shown here is derived from an EMBL/GenBank/DDBJ whole genome shotgun (WGS) entry which is preliminary data.</text>
</comment>
<feature type="compositionally biased region" description="Basic residues" evidence="2">
    <location>
        <begin position="1225"/>
        <end position="1235"/>
    </location>
</feature>
<feature type="compositionally biased region" description="Basic and acidic residues" evidence="2">
    <location>
        <begin position="1286"/>
        <end position="1304"/>
    </location>
</feature>
<dbReference type="HOGENOM" id="CLU_258699_0_0_1"/>
<feature type="region of interest" description="Disordered" evidence="2">
    <location>
        <begin position="1168"/>
        <end position="1336"/>
    </location>
</feature>
<feature type="compositionally biased region" description="Basic and acidic residues" evidence="2">
    <location>
        <begin position="748"/>
        <end position="762"/>
    </location>
</feature>
<feature type="compositionally biased region" description="Acidic residues" evidence="2">
    <location>
        <begin position="557"/>
        <end position="566"/>
    </location>
</feature>
<dbReference type="EMBL" id="AMGV01000003">
    <property type="protein sequence ID" value="KEF59957.1"/>
    <property type="molecule type" value="Genomic_DNA"/>
</dbReference>
<evidence type="ECO:0000313" key="4">
    <source>
        <dbReference type="Proteomes" id="UP000027920"/>
    </source>
</evidence>
<feature type="region of interest" description="Disordered" evidence="2">
    <location>
        <begin position="800"/>
        <end position="833"/>
    </location>
</feature>
<evidence type="ECO:0008006" key="5">
    <source>
        <dbReference type="Google" id="ProtNLM"/>
    </source>
</evidence>
<evidence type="ECO:0000313" key="3">
    <source>
        <dbReference type="EMBL" id="KEF59957.1"/>
    </source>
</evidence>
<feature type="compositionally biased region" description="Polar residues" evidence="2">
    <location>
        <begin position="567"/>
        <end position="578"/>
    </location>
</feature>
<feature type="coiled-coil region" evidence="1">
    <location>
        <begin position="241"/>
        <end position="275"/>
    </location>
</feature>
<dbReference type="OrthoDB" id="4496550at2759"/>
<organism evidence="3 4">
    <name type="scientific">Exophiala aquamarina CBS 119918</name>
    <dbReference type="NCBI Taxonomy" id="1182545"/>
    <lineage>
        <taxon>Eukaryota</taxon>
        <taxon>Fungi</taxon>
        <taxon>Dikarya</taxon>
        <taxon>Ascomycota</taxon>
        <taxon>Pezizomycotina</taxon>
        <taxon>Eurotiomycetes</taxon>
        <taxon>Chaetothyriomycetidae</taxon>
        <taxon>Chaetothyriales</taxon>
        <taxon>Herpotrichiellaceae</taxon>
        <taxon>Exophiala</taxon>
    </lineage>
</organism>
<gene>
    <name evidence="3" type="ORF">A1O9_04805</name>
</gene>
<feature type="compositionally biased region" description="Polar residues" evidence="2">
    <location>
        <begin position="212"/>
        <end position="223"/>
    </location>
</feature>